<keyword evidence="3" id="KW-1185">Reference proteome</keyword>
<dbReference type="Proteomes" id="UP001317779">
    <property type="component" value="Chromosome"/>
</dbReference>
<proteinExistence type="predicted"/>
<name>A0ABM8E381_9MICO</name>
<evidence type="ECO:0000313" key="2">
    <source>
        <dbReference type="EMBL" id="BDV32256.1"/>
    </source>
</evidence>
<accession>A0ABM8E381</accession>
<organism evidence="2 3">
    <name type="scientific">Microbacterium terricola</name>
    <dbReference type="NCBI Taxonomy" id="344163"/>
    <lineage>
        <taxon>Bacteria</taxon>
        <taxon>Bacillati</taxon>
        <taxon>Actinomycetota</taxon>
        <taxon>Actinomycetes</taxon>
        <taxon>Micrococcales</taxon>
        <taxon>Microbacteriaceae</taxon>
        <taxon>Microbacterium</taxon>
    </lineage>
</organism>
<feature type="region of interest" description="Disordered" evidence="1">
    <location>
        <begin position="45"/>
        <end position="77"/>
    </location>
</feature>
<evidence type="ECO:0000313" key="3">
    <source>
        <dbReference type="Proteomes" id="UP001317779"/>
    </source>
</evidence>
<protein>
    <submittedName>
        <fullName evidence="2">Uncharacterized protein</fullName>
    </submittedName>
</protein>
<reference evidence="2 3" key="1">
    <citation type="submission" date="2022-12" db="EMBL/GenBank/DDBJ databases">
        <title>Microbacterium terricola strain KV-448 chromosome, complete genome.</title>
        <authorList>
            <person name="Oshima T."/>
            <person name="Moriya T."/>
            <person name="Bessho Y."/>
        </authorList>
    </citation>
    <scope>NUCLEOTIDE SEQUENCE [LARGE SCALE GENOMIC DNA]</scope>
    <source>
        <strain evidence="2 3">KV-448</strain>
    </source>
</reference>
<gene>
    <name evidence="2" type="ORF">Microterr_29160</name>
</gene>
<sequence length="77" mass="8466">MEHDWLAQTVAADRVSKLSERLGTHQWVRVRKRVETSIGHGSIFPGRPALSRRRGRISGGCLSTPAARGGTNVTESR</sequence>
<dbReference type="EMBL" id="AP027141">
    <property type="protein sequence ID" value="BDV32256.1"/>
    <property type="molecule type" value="Genomic_DNA"/>
</dbReference>
<evidence type="ECO:0000256" key="1">
    <source>
        <dbReference type="SAM" id="MobiDB-lite"/>
    </source>
</evidence>